<protein>
    <submittedName>
        <fullName evidence="1">Uncharacterized protein</fullName>
    </submittedName>
</protein>
<organism evidence="1 2">
    <name type="scientific">Candidatus Kaiserbacteria bacterium RIFCSPHIGHO2_01_FULL_56_24</name>
    <dbReference type="NCBI Taxonomy" id="1798487"/>
    <lineage>
        <taxon>Bacteria</taxon>
        <taxon>Candidatus Kaiseribacteriota</taxon>
    </lineage>
</organism>
<proteinExistence type="predicted"/>
<sequence>MLEEGKRYLFIPPMRATGIQGQGDATKQFPDLRFESGTCVKIGTHATEFRGRIGDQDYKFFAIGEFGGSKPVLLPE</sequence>
<reference evidence="1 2" key="1">
    <citation type="journal article" date="2016" name="Nat. Commun.">
        <title>Thousands of microbial genomes shed light on interconnected biogeochemical processes in an aquifer system.</title>
        <authorList>
            <person name="Anantharaman K."/>
            <person name="Brown C.T."/>
            <person name="Hug L.A."/>
            <person name="Sharon I."/>
            <person name="Castelle C.J."/>
            <person name="Probst A.J."/>
            <person name="Thomas B.C."/>
            <person name="Singh A."/>
            <person name="Wilkins M.J."/>
            <person name="Karaoz U."/>
            <person name="Brodie E.L."/>
            <person name="Williams K.H."/>
            <person name="Hubbard S.S."/>
            <person name="Banfield J.F."/>
        </authorList>
    </citation>
    <scope>NUCLEOTIDE SEQUENCE [LARGE SCALE GENOMIC DNA]</scope>
</reference>
<evidence type="ECO:0000313" key="1">
    <source>
        <dbReference type="EMBL" id="OGG60802.1"/>
    </source>
</evidence>
<accession>A0A1F6DIH0</accession>
<dbReference type="EMBL" id="MFLA01000001">
    <property type="protein sequence ID" value="OGG60802.1"/>
    <property type="molecule type" value="Genomic_DNA"/>
</dbReference>
<evidence type="ECO:0000313" key="2">
    <source>
        <dbReference type="Proteomes" id="UP000176377"/>
    </source>
</evidence>
<name>A0A1F6DIH0_9BACT</name>
<dbReference type="Proteomes" id="UP000176377">
    <property type="component" value="Unassembled WGS sequence"/>
</dbReference>
<comment type="caution">
    <text evidence="1">The sequence shown here is derived from an EMBL/GenBank/DDBJ whole genome shotgun (WGS) entry which is preliminary data.</text>
</comment>
<gene>
    <name evidence="1" type="ORF">A2765_01680</name>
</gene>
<dbReference type="AlphaFoldDB" id="A0A1F6DIH0"/>